<feature type="domain" description="Sulfatase N-terminal" evidence="3">
    <location>
        <begin position="5"/>
        <end position="290"/>
    </location>
</feature>
<dbReference type="GO" id="GO:0004065">
    <property type="term" value="F:arylsulfatase activity"/>
    <property type="evidence" value="ECO:0007669"/>
    <property type="project" value="TreeGrafter"/>
</dbReference>
<evidence type="ECO:0000259" key="3">
    <source>
        <dbReference type="Pfam" id="PF00884"/>
    </source>
</evidence>
<dbReference type="STRING" id="913774.A0A0C3CCS5"/>
<dbReference type="PANTHER" id="PTHR42693">
    <property type="entry name" value="ARYLSULFATASE FAMILY MEMBER"/>
    <property type="match status" value="1"/>
</dbReference>
<dbReference type="AlphaFoldDB" id="A0A0C3CCS5"/>
<evidence type="ECO:0000313" key="5">
    <source>
        <dbReference type="Proteomes" id="UP000054321"/>
    </source>
</evidence>
<dbReference type="InParanoid" id="A0A0C3CCS5"/>
<evidence type="ECO:0000256" key="2">
    <source>
        <dbReference type="ARBA" id="ARBA00022801"/>
    </source>
</evidence>
<dbReference type="Pfam" id="PF00884">
    <property type="entry name" value="Sulfatase"/>
    <property type="match status" value="1"/>
</dbReference>
<evidence type="ECO:0000256" key="1">
    <source>
        <dbReference type="ARBA" id="ARBA00008779"/>
    </source>
</evidence>
<keyword evidence="5" id="KW-1185">Reference proteome</keyword>
<accession>A0A0C3CCS5</accession>
<protein>
    <recommendedName>
        <fullName evidence="3">Sulfatase N-terminal domain-containing protein</fullName>
    </recommendedName>
</protein>
<dbReference type="CDD" id="cd16027">
    <property type="entry name" value="SGSH"/>
    <property type="match status" value="1"/>
</dbReference>
<dbReference type="HOGENOM" id="CLU_006332_7_1_1"/>
<dbReference type="OrthoDB" id="103349at2759"/>
<reference evidence="5" key="2">
    <citation type="submission" date="2015-01" db="EMBL/GenBank/DDBJ databases">
        <title>Evolutionary Origins and Diversification of the Mycorrhizal Mutualists.</title>
        <authorList>
            <consortium name="DOE Joint Genome Institute"/>
            <consortium name="Mycorrhizal Genomics Consortium"/>
            <person name="Kohler A."/>
            <person name="Kuo A."/>
            <person name="Nagy L.G."/>
            <person name="Floudas D."/>
            <person name="Copeland A."/>
            <person name="Barry K.W."/>
            <person name="Cichocki N."/>
            <person name="Veneault-Fourrey C."/>
            <person name="LaButti K."/>
            <person name="Lindquist E.A."/>
            <person name="Lipzen A."/>
            <person name="Lundell T."/>
            <person name="Morin E."/>
            <person name="Murat C."/>
            <person name="Riley R."/>
            <person name="Ohm R."/>
            <person name="Sun H."/>
            <person name="Tunlid A."/>
            <person name="Henrissat B."/>
            <person name="Grigoriev I.V."/>
            <person name="Hibbett D.S."/>
            <person name="Martin F."/>
        </authorList>
    </citation>
    <scope>NUCLEOTIDE SEQUENCE [LARGE SCALE GENOMIC DNA]</scope>
    <source>
        <strain evidence="5">Zn</strain>
    </source>
</reference>
<gene>
    <name evidence="4" type="ORF">OIDMADRAFT_131713</name>
</gene>
<dbReference type="PANTHER" id="PTHR42693:SF53">
    <property type="entry name" value="ENDO-4-O-SULFATASE"/>
    <property type="match status" value="1"/>
</dbReference>
<reference evidence="4 5" key="1">
    <citation type="submission" date="2014-04" db="EMBL/GenBank/DDBJ databases">
        <authorList>
            <consortium name="DOE Joint Genome Institute"/>
            <person name="Kuo A."/>
            <person name="Martino E."/>
            <person name="Perotto S."/>
            <person name="Kohler A."/>
            <person name="Nagy L.G."/>
            <person name="Floudas D."/>
            <person name="Copeland A."/>
            <person name="Barry K.W."/>
            <person name="Cichocki N."/>
            <person name="Veneault-Fourrey C."/>
            <person name="LaButti K."/>
            <person name="Lindquist E.A."/>
            <person name="Lipzen A."/>
            <person name="Lundell T."/>
            <person name="Morin E."/>
            <person name="Murat C."/>
            <person name="Sun H."/>
            <person name="Tunlid A."/>
            <person name="Henrissat B."/>
            <person name="Grigoriev I.V."/>
            <person name="Hibbett D.S."/>
            <person name="Martin F."/>
            <person name="Nordberg H.P."/>
            <person name="Cantor M.N."/>
            <person name="Hua S.X."/>
        </authorList>
    </citation>
    <scope>NUCLEOTIDE SEQUENCE [LARGE SCALE GENOMIC DNA]</scope>
    <source>
        <strain evidence="4 5">Zn</strain>
    </source>
</reference>
<dbReference type="Gene3D" id="3.40.720.10">
    <property type="entry name" value="Alkaline Phosphatase, subunit A"/>
    <property type="match status" value="1"/>
</dbReference>
<dbReference type="InterPro" id="IPR050738">
    <property type="entry name" value="Sulfatase"/>
</dbReference>
<proteinExistence type="inferred from homology"/>
<comment type="similarity">
    <text evidence="1">Belongs to the sulfatase family.</text>
</comment>
<dbReference type="InterPro" id="IPR000917">
    <property type="entry name" value="Sulfatase_N"/>
</dbReference>
<sequence>MLSKKNIHLVIADDLGKSLGCYGAPSIRTPNIDCLAAQGSLFDNAFTSTASCSGSRSVIYTGLHTHENGQYGLNHNSHHFMTFDHVETAPKLLRDRGYRTGIIGKVHVGPDHVYPWEVRVESPRRNVDWIAEQVASFFQAAKEDTRPFFLTVAYMDPHRDSTRGGFGNSDHEVSGADPTYDPADVLVPHFLNDIPEVRHELAEYYRSISRVDRGLGLVMDALRGAGLDNDTLIVFLSDNGPPFLNSKTTLYDAGVKLPLIIRCPQGVPGVRNPNLVSFIDILPTFLDWAGGATTQTSAPKRLGRSILPILNKSSLQDSWLRVFGSHTFHEITNYYPTRFIRTVRYKYHRNIAWKLDFPFSTDIYASLSWEGIRNSSDPVMIGGRALKAYISRPAEELYDLEEDPAEVVNLALVPVYRELVLDFRAQLEEWQRLTKDAWLFRDGVSLLEMQGHIDAGLKIPDRLDFDVSRPATLSSID</sequence>
<dbReference type="InterPro" id="IPR017850">
    <property type="entry name" value="Alkaline_phosphatase_core_sf"/>
</dbReference>
<name>A0A0C3CCS5_OIDMZ</name>
<dbReference type="SUPFAM" id="SSF53649">
    <property type="entry name" value="Alkaline phosphatase-like"/>
    <property type="match status" value="1"/>
</dbReference>
<evidence type="ECO:0000313" key="4">
    <source>
        <dbReference type="EMBL" id="KIM96728.1"/>
    </source>
</evidence>
<dbReference type="EMBL" id="KN832883">
    <property type="protein sequence ID" value="KIM96728.1"/>
    <property type="molecule type" value="Genomic_DNA"/>
</dbReference>
<keyword evidence="2" id="KW-0378">Hydrolase</keyword>
<dbReference type="Proteomes" id="UP000054321">
    <property type="component" value="Unassembled WGS sequence"/>
</dbReference>
<organism evidence="4 5">
    <name type="scientific">Oidiodendron maius (strain Zn)</name>
    <dbReference type="NCBI Taxonomy" id="913774"/>
    <lineage>
        <taxon>Eukaryota</taxon>
        <taxon>Fungi</taxon>
        <taxon>Dikarya</taxon>
        <taxon>Ascomycota</taxon>
        <taxon>Pezizomycotina</taxon>
        <taxon>Leotiomycetes</taxon>
        <taxon>Leotiomycetes incertae sedis</taxon>
        <taxon>Myxotrichaceae</taxon>
        <taxon>Oidiodendron</taxon>
    </lineage>
</organism>